<dbReference type="PANTHER" id="PTHR43861">
    <property type="entry name" value="TRANS-ACONITATE 2-METHYLTRANSFERASE-RELATED"/>
    <property type="match status" value="1"/>
</dbReference>
<dbReference type="OrthoDB" id="3469983at2"/>
<dbReference type="CDD" id="cd02440">
    <property type="entry name" value="AdoMet_MTases"/>
    <property type="match status" value="1"/>
</dbReference>
<dbReference type="EMBL" id="QGKS01000254">
    <property type="protein sequence ID" value="PWR13846.1"/>
    <property type="molecule type" value="Genomic_DNA"/>
</dbReference>
<reference evidence="2 3" key="1">
    <citation type="submission" date="2018-05" db="EMBL/GenBank/DDBJ databases">
        <title>Micromonosporas from Atacama Desert.</title>
        <authorList>
            <person name="Carro L."/>
            <person name="Golinska P."/>
            <person name="Klenk H.-P."/>
            <person name="Goodfellow M."/>
        </authorList>
    </citation>
    <scope>NUCLEOTIDE SEQUENCE [LARGE SCALE GENOMIC DNA]</scope>
    <source>
        <strain evidence="2 3">4G51</strain>
    </source>
</reference>
<dbReference type="InterPro" id="IPR029063">
    <property type="entry name" value="SAM-dependent_MTases_sf"/>
</dbReference>
<dbReference type="Gene3D" id="3.40.50.150">
    <property type="entry name" value="Vaccinia Virus protein VP39"/>
    <property type="match status" value="1"/>
</dbReference>
<dbReference type="PANTHER" id="PTHR43861:SF3">
    <property type="entry name" value="PUTATIVE (AFU_ORTHOLOGUE AFUA_2G14390)-RELATED"/>
    <property type="match status" value="1"/>
</dbReference>
<dbReference type="SUPFAM" id="SSF53335">
    <property type="entry name" value="S-adenosyl-L-methionine-dependent methyltransferases"/>
    <property type="match status" value="1"/>
</dbReference>
<keyword evidence="2" id="KW-0489">Methyltransferase</keyword>
<protein>
    <submittedName>
        <fullName evidence="2">SAM-dependent methyltransferase</fullName>
    </submittedName>
</protein>
<organism evidence="2 3">
    <name type="scientific">Micromonospora sicca</name>
    <dbReference type="NCBI Taxonomy" id="2202420"/>
    <lineage>
        <taxon>Bacteria</taxon>
        <taxon>Bacillati</taxon>
        <taxon>Actinomycetota</taxon>
        <taxon>Actinomycetes</taxon>
        <taxon>Micromonosporales</taxon>
        <taxon>Micromonosporaceae</taxon>
        <taxon>Micromonospora</taxon>
    </lineage>
</organism>
<accession>A0A317DJC6</accession>
<comment type="caution">
    <text evidence="2">The sequence shown here is derived from an EMBL/GenBank/DDBJ whole genome shotgun (WGS) entry which is preliminary data.</text>
</comment>
<dbReference type="Pfam" id="PF13489">
    <property type="entry name" value="Methyltransf_23"/>
    <property type="match status" value="1"/>
</dbReference>
<dbReference type="Proteomes" id="UP000246050">
    <property type="component" value="Unassembled WGS sequence"/>
</dbReference>
<evidence type="ECO:0000313" key="2">
    <source>
        <dbReference type="EMBL" id="PWR13846.1"/>
    </source>
</evidence>
<dbReference type="GO" id="GO:0008168">
    <property type="term" value="F:methyltransferase activity"/>
    <property type="evidence" value="ECO:0007669"/>
    <property type="project" value="UniProtKB-KW"/>
</dbReference>
<keyword evidence="1 2" id="KW-0808">Transferase</keyword>
<gene>
    <name evidence="2" type="ORF">DKT69_19110</name>
</gene>
<name>A0A317DJC6_9ACTN</name>
<dbReference type="GO" id="GO:0032259">
    <property type="term" value="P:methylation"/>
    <property type="evidence" value="ECO:0007669"/>
    <property type="project" value="UniProtKB-KW"/>
</dbReference>
<proteinExistence type="predicted"/>
<evidence type="ECO:0000256" key="1">
    <source>
        <dbReference type="ARBA" id="ARBA00022679"/>
    </source>
</evidence>
<dbReference type="AlphaFoldDB" id="A0A317DJC6"/>
<sequence length="265" mass="28078">MANDSGYLLDNQQAEAGTRFGALAALFNPSTFRHIDALGIAGGWRCWEVGAGGPSAPSWLAARVGPAGHVLATDIDVSWMTAAADAGYEIRRHDVGVEPPPGDGFDLVHARLVLVHVPQRAAALAAMISALRPGGWLLVEEADPMMQPLVCPDESGPAQRLANKLKRDFRTLMAQRGVDLSYGRTLPRLLRGAGLVDVEADAFFPMTGAGCTLLEQATVAQVRDRLVAAGLATNEEVDRHLDNVAAGLLDLATSPMISSWGRKPA</sequence>
<evidence type="ECO:0000313" key="3">
    <source>
        <dbReference type="Proteomes" id="UP000246050"/>
    </source>
</evidence>